<organism evidence="2 3">
    <name type="scientific">Opisthorchis viverrini</name>
    <name type="common">Southeast Asian liver fluke</name>
    <dbReference type="NCBI Taxonomy" id="6198"/>
    <lineage>
        <taxon>Eukaryota</taxon>
        <taxon>Metazoa</taxon>
        <taxon>Spiralia</taxon>
        <taxon>Lophotrochozoa</taxon>
        <taxon>Platyhelminthes</taxon>
        <taxon>Trematoda</taxon>
        <taxon>Digenea</taxon>
        <taxon>Opisthorchiida</taxon>
        <taxon>Opisthorchiata</taxon>
        <taxon>Opisthorchiidae</taxon>
        <taxon>Opisthorchis</taxon>
    </lineage>
</organism>
<name>A0A074Z5L8_OPIVI</name>
<feature type="region of interest" description="Disordered" evidence="1">
    <location>
        <begin position="51"/>
        <end position="76"/>
    </location>
</feature>
<dbReference type="RefSeq" id="XP_009173900.1">
    <property type="nucleotide sequence ID" value="XM_009175636.1"/>
</dbReference>
<gene>
    <name evidence="2" type="ORF">T265_09537</name>
</gene>
<reference evidence="2 3" key="1">
    <citation type="submission" date="2013-11" db="EMBL/GenBank/DDBJ databases">
        <title>Opisthorchis viverrini - life in the bile duct.</title>
        <authorList>
            <person name="Young N.D."/>
            <person name="Nagarajan N."/>
            <person name="Lin S.J."/>
            <person name="Korhonen P.K."/>
            <person name="Jex A.R."/>
            <person name="Hall R.S."/>
            <person name="Safavi-Hemami H."/>
            <person name="Kaewkong W."/>
            <person name="Bertrand D."/>
            <person name="Gao S."/>
            <person name="Seet Q."/>
            <person name="Wongkham S."/>
            <person name="Teh B.T."/>
            <person name="Wongkham C."/>
            <person name="Intapan P.M."/>
            <person name="Maleewong W."/>
            <person name="Yang X."/>
            <person name="Hu M."/>
            <person name="Wang Z."/>
            <person name="Hofmann A."/>
            <person name="Sternberg P.W."/>
            <person name="Tan P."/>
            <person name="Wang J."/>
            <person name="Gasser R.B."/>
        </authorList>
    </citation>
    <scope>NUCLEOTIDE SEQUENCE [LARGE SCALE GENOMIC DNA]</scope>
</reference>
<sequence length="76" mass="8190">MAMTQLADLPVAASLQATTNQVNSQGGAHMILSSFNERSVPCEHRKLFEAIKTNPRGTEPTAPVKRLLTSSRPSAQ</sequence>
<evidence type="ECO:0000256" key="1">
    <source>
        <dbReference type="SAM" id="MobiDB-lite"/>
    </source>
</evidence>
<dbReference type="GeneID" id="20323706"/>
<dbReference type="KEGG" id="ovi:T265_09537"/>
<proteinExistence type="predicted"/>
<accession>A0A074Z5L8</accession>
<dbReference type="AlphaFoldDB" id="A0A074Z5L8"/>
<keyword evidence="3" id="KW-1185">Reference proteome</keyword>
<protein>
    <submittedName>
        <fullName evidence="2">Uncharacterized protein</fullName>
    </submittedName>
</protein>
<evidence type="ECO:0000313" key="2">
    <source>
        <dbReference type="EMBL" id="KER22368.1"/>
    </source>
</evidence>
<evidence type="ECO:0000313" key="3">
    <source>
        <dbReference type="Proteomes" id="UP000054324"/>
    </source>
</evidence>
<dbReference type="Proteomes" id="UP000054324">
    <property type="component" value="Unassembled WGS sequence"/>
</dbReference>
<dbReference type="EMBL" id="KL596903">
    <property type="protein sequence ID" value="KER22368.1"/>
    <property type="molecule type" value="Genomic_DNA"/>
</dbReference>
<dbReference type="CTD" id="20323706"/>